<keyword evidence="5" id="KW-1185">Reference proteome</keyword>
<proteinExistence type="predicted"/>
<dbReference type="CDD" id="cd00090">
    <property type="entry name" value="HTH_ARSR"/>
    <property type="match status" value="1"/>
</dbReference>
<dbReference type="eggNOG" id="COG1196">
    <property type="taxonomic scope" value="Bacteria"/>
</dbReference>
<dbReference type="Proteomes" id="UP000000771">
    <property type="component" value="Chromosome"/>
</dbReference>
<dbReference type="PANTHER" id="PTHR41259">
    <property type="entry name" value="DOUBLE-STRAND BREAK REPAIR RAD50 ATPASE, PUTATIVE-RELATED"/>
    <property type="match status" value="1"/>
</dbReference>
<dbReference type="GO" id="GO:0016887">
    <property type="term" value="F:ATP hydrolysis activity"/>
    <property type="evidence" value="ECO:0007669"/>
    <property type="project" value="InterPro"/>
</dbReference>
<dbReference type="PANTHER" id="PTHR41259:SF1">
    <property type="entry name" value="DOUBLE-STRAND BREAK REPAIR RAD50 ATPASE, PUTATIVE-RELATED"/>
    <property type="match status" value="1"/>
</dbReference>
<evidence type="ECO:0000259" key="3">
    <source>
        <dbReference type="Pfam" id="PF13476"/>
    </source>
</evidence>
<dbReference type="InterPro" id="IPR011991">
    <property type="entry name" value="ArsR-like_HTH"/>
</dbReference>
<feature type="region of interest" description="Disordered" evidence="2">
    <location>
        <begin position="852"/>
        <end position="878"/>
    </location>
</feature>
<accession>C7M1U5</accession>
<sequence>MMRLVRLRIGEARHLRGLELTLRSPGLTIIHGPNEAGKSTIVACLRLLLATPSTSRHREVQALAGPSGGVEVGAVFALDDTTVELTKRWLTRPLTQLVIAGAGQLDGREAETRFAELLTTAGLGEGAGDPLVSTLIDNGAGTTHLAASRIVAEALERRSGEEALVDPGLLARARTELARYETPGRSQPTGDLRQARDELDRTEAAYLVATADVNAVAEARRDLETIAEQLATLPDDEARLKAEQDERLRRRAELEGLDVEVERSSRRVADLSDAIARELEALERQRELASALARSRERIEQLDRDLEERREQLTRVQAQLGASHDGLDQARRELGELRETQARAREREALASVAAGAERLSAQVARAVELRNRVAALEIAPPRRLDDALVASLQEAEARLLATRTVFETVGPSLTIRSERSVEVVVNGDLQRLEPAHAMVRPIDERIIVSLGDVTMEISPGSAVSELEELAAERTRLLASLGVASLDEARALLEKAAQYDHELDQLRRELANLAPDGIEPLDDEATRARAAASRLDDAPELAPSDELERRVRALSDHVEALEAAAEEAQVAERRYHEDLEQLVGAREREALQLEQAERDLAAEPAESDRVARIEDLERELETERHRHRELTDAIETRNHLDEELEVLATELGGLSNRRAELTTQRRLLEERLERATGLADRVVNLEERLEGLRRRVAVLEGQRAAARRLVEVLEEEQRRARERTEAPYRQLVERILTATLGERVEVILDEHLGVESLRRPTSSRTALATTPIAALSAGTREQVELACRFAATQLTGAVPIVLDDALGYSDTTRTRMLVAQLTALATDAQAIVLTAHPERYLGASDAERIDLARSTESSSDTARGTSPPPTGAASEASLEDAVRSVLGDAGGPLNRNDIASRLDADPDAVARAIRTLRDAGVIEQIGQRRGARYRLCERDRTDPHAT</sequence>
<keyword evidence="1" id="KW-0175">Coiled coil</keyword>
<protein>
    <submittedName>
        <fullName evidence="4">SMC domain protein</fullName>
    </submittedName>
</protein>
<feature type="compositionally biased region" description="Polar residues" evidence="2">
    <location>
        <begin position="854"/>
        <end position="864"/>
    </location>
</feature>
<name>C7M1U5_ACIFD</name>
<feature type="domain" description="Rad50/SbcC-type AAA" evidence="3">
    <location>
        <begin position="8"/>
        <end position="52"/>
    </location>
</feature>
<dbReference type="RefSeq" id="WP_015799318.1">
    <property type="nucleotide sequence ID" value="NC_013124.1"/>
</dbReference>
<feature type="coiled-coil region" evidence="1">
    <location>
        <begin position="268"/>
        <end position="347"/>
    </location>
</feature>
<evidence type="ECO:0000256" key="2">
    <source>
        <dbReference type="SAM" id="MobiDB-lite"/>
    </source>
</evidence>
<dbReference type="Gene3D" id="1.10.10.10">
    <property type="entry name" value="Winged helix-like DNA-binding domain superfamily/Winged helix DNA-binding domain"/>
    <property type="match status" value="1"/>
</dbReference>
<dbReference type="SUPFAM" id="SSF46785">
    <property type="entry name" value="Winged helix' DNA-binding domain"/>
    <property type="match status" value="1"/>
</dbReference>
<evidence type="ECO:0000256" key="1">
    <source>
        <dbReference type="SAM" id="Coils"/>
    </source>
</evidence>
<dbReference type="EMBL" id="CP001631">
    <property type="protein sequence ID" value="ACU54842.1"/>
    <property type="molecule type" value="Genomic_DNA"/>
</dbReference>
<dbReference type="InterPro" id="IPR036390">
    <property type="entry name" value="WH_DNA-bd_sf"/>
</dbReference>
<dbReference type="SUPFAM" id="SSF52540">
    <property type="entry name" value="P-loop containing nucleoside triphosphate hydrolases"/>
    <property type="match status" value="1"/>
</dbReference>
<reference evidence="4 5" key="1">
    <citation type="journal article" date="2009" name="Stand. Genomic Sci.">
        <title>Complete genome sequence of Acidimicrobium ferrooxidans type strain (ICP).</title>
        <authorList>
            <person name="Clum A."/>
            <person name="Nolan M."/>
            <person name="Lang E."/>
            <person name="Glavina Del Rio T."/>
            <person name="Tice H."/>
            <person name="Copeland A."/>
            <person name="Cheng J.F."/>
            <person name="Lucas S."/>
            <person name="Chen F."/>
            <person name="Bruce D."/>
            <person name="Goodwin L."/>
            <person name="Pitluck S."/>
            <person name="Ivanova N."/>
            <person name="Mavrommatis K."/>
            <person name="Mikhailova N."/>
            <person name="Pati A."/>
            <person name="Chen A."/>
            <person name="Palaniappan K."/>
            <person name="Goker M."/>
            <person name="Spring S."/>
            <person name="Land M."/>
            <person name="Hauser L."/>
            <person name="Chang Y.J."/>
            <person name="Jeffries C.C."/>
            <person name="Chain P."/>
            <person name="Bristow J."/>
            <person name="Eisen J.A."/>
            <person name="Markowitz V."/>
            <person name="Hugenholtz P."/>
            <person name="Kyrpides N.C."/>
            <person name="Klenk H.P."/>
            <person name="Lapidus A."/>
        </authorList>
    </citation>
    <scope>NUCLEOTIDE SEQUENCE [LARGE SCALE GENOMIC DNA]</scope>
    <source>
        <strain evidence="5">DSM 10331 / JCM 15462 / NBRC 103882 / ICP</strain>
    </source>
</reference>
<dbReference type="Pfam" id="PF13476">
    <property type="entry name" value="AAA_23"/>
    <property type="match status" value="1"/>
</dbReference>
<dbReference type="InterPro" id="IPR038729">
    <property type="entry name" value="Rad50/SbcC_AAA"/>
</dbReference>
<dbReference type="HOGENOM" id="CLU_015046_1_0_11"/>
<dbReference type="AlphaFoldDB" id="C7M1U5"/>
<organism evidence="4 5">
    <name type="scientific">Acidimicrobium ferrooxidans (strain DSM 10331 / JCM 15462 / NBRC 103882 / ICP)</name>
    <dbReference type="NCBI Taxonomy" id="525909"/>
    <lineage>
        <taxon>Bacteria</taxon>
        <taxon>Bacillati</taxon>
        <taxon>Actinomycetota</taxon>
        <taxon>Acidimicrobiia</taxon>
        <taxon>Acidimicrobiales</taxon>
        <taxon>Acidimicrobiaceae</taxon>
        <taxon>Acidimicrobium</taxon>
    </lineage>
</organism>
<evidence type="ECO:0000313" key="4">
    <source>
        <dbReference type="EMBL" id="ACU54842.1"/>
    </source>
</evidence>
<dbReference type="InterPro" id="IPR036388">
    <property type="entry name" value="WH-like_DNA-bd_sf"/>
</dbReference>
<dbReference type="STRING" id="525909.Afer_1938"/>
<feature type="coiled-coil region" evidence="1">
    <location>
        <begin position="544"/>
        <end position="723"/>
    </location>
</feature>
<evidence type="ECO:0000313" key="5">
    <source>
        <dbReference type="Proteomes" id="UP000000771"/>
    </source>
</evidence>
<dbReference type="Gene3D" id="3.40.50.300">
    <property type="entry name" value="P-loop containing nucleotide triphosphate hydrolases"/>
    <property type="match status" value="2"/>
</dbReference>
<dbReference type="GO" id="GO:0006302">
    <property type="term" value="P:double-strand break repair"/>
    <property type="evidence" value="ECO:0007669"/>
    <property type="project" value="InterPro"/>
</dbReference>
<dbReference type="KEGG" id="afo:Afer_1938"/>
<dbReference type="InterPro" id="IPR027417">
    <property type="entry name" value="P-loop_NTPase"/>
</dbReference>
<gene>
    <name evidence="4" type="ordered locus">Afer_1938</name>
</gene>